<dbReference type="AlphaFoldDB" id="G8R1N8"/>
<gene>
    <name evidence="4" type="ordered locus">Oweho_1834</name>
</gene>
<dbReference type="InterPro" id="IPR050595">
    <property type="entry name" value="Bact_response_regulator"/>
</dbReference>
<organism evidence="4 5">
    <name type="scientific">Owenweeksia hongkongensis (strain DSM 17368 / CIP 108786 / JCM 12287 / NRRL B-23963 / UST20020801)</name>
    <dbReference type="NCBI Taxonomy" id="926562"/>
    <lineage>
        <taxon>Bacteria</taxon>
        <taxon>Pseudomonadati</taxon>
        <taxon>Bacteroidota</taxon>
        <taxon>Flavobacteriia</taxon>
        <taxon>Flavobacteriales</taxon>
        <taxon>Owenweeksiaceae</taxon>
        <taxon>Owenweeksia</taxon>
    </lineage>
</organism>
<dbReference type="PROSITE" id="PS50110">
    <property type="entry name" value="RESPONSE_REGULATORY"/>
    <property type="match status" value="1"/>
</dbReference>
<dbReference type="InterPro" id="IPR001789">
    <property type="entry name" value="Sig_transdc_resp-reg_receiver"/>
</dbReference>
<protein>
    <submittedName>
        <fullName evidence="4">Response regulator with CheY-like receiver, AAA-type ATPase, and DNA-binding domains</fullName>
    </submittedName>
</protein>
<dbReference type="PANTHER" id="PTHR44591:SF3">
    <property type="entry name" value="RESPONSE REGULATORY DOMAIN-CONTAINING PROTEIN"/>
    <property type="match status" value="1"/>
</dbReference>
<dbReference type="Proteomes" id="UP000005631">
    <property type="component" value="Chromosome"/>
</dbReference>
<feature type="modified residue" description="4-aspartylphosphate" evidence="2">
    <location>
        <position position="54"/>
    </location>
</feature>
<dbReference type="KEGG" id="oho:Oweho_1834"/>
<keyword evidence="1 2" id="KW-0597">Phosphoprotein</keyword>
<evidence type="ECO:0000256" key="2">
    <source>
        <dbReference type="PROSITE-ProRule" id="PRU00169"/>
    </source>
</evidence>
<evidence type="ECO:0000256" key="1">
    <source>
        <dbReference type="ARBA" id="ARBA00022553"/>
    </source>
</evidence>
<dbReference type="OrthoDB" id="9813025at2"/>
<dbReference type="Pfam" id="PF00072">
    <property type="entry name" value="Response_reg"/>
    <property type="match status" value="1"/>
</dbReference>
<dbReference type="PANTHER" id="PTHR44591">
    <property type="entry name" value="STRESS RESPONSE REGULATOR PROTEIN 1"/>
    <property type="match status" value="1"/>
</dbReference>
<dbReference type="CDD" id="cd00156">
    <property type="entry name" value="REC"/>
    <property type="match status" value="1"/>
</dbReference>
<dbReference type="Gene3D" id="3.40.50.2300">
    <property type="match status" value="1"/>
</dbReference>
<dbReference type="SUPFAM" id="SSF52172">
    <property type="entry name" value="CheY-like"/>
    <property type="match status" value="1"/>
</dbReference>
<accession>G8R1N8</accession>
<dbReference type="eggNOG" id="COG2204">
    <property type="taxonomic scope" value="Bacteria"/>
</dbReference>
<dbReference type="GO" id="GO:0003677">
    <property type="term" value="F:DNA binding"/>
    <property type="evidence" value="ECO:0007669"/>
    <property type="project" value="UniProtKB-KW"/>
</dbReference>
<feature type="domain" description="Response regulatory" evidence="3">
    <location>
        <begin position="5"/>
        <end position="119"/>
    </location>
</feature>
<dbReference type="SUPFAM" id="SSF53649">
    <property type="entry name" value="Alkaline phosphatase-like"/>
    <property type="match status" value="1"/>
</dbReference>
<dbReference type="HOGENOM" id="CLU_527616_0_0_10"/>
<dbReference type="RefSeq" id="WP_014202170.1">
    <property type="nucleotide sequence ID" value="NC_016599.1"/>
</dbReference>
<name>G8R1N8_OWEHD</name>
<dbReference type="InterPro" id="IPR017850">
    <property type="entry name" value="Alkaline_phosphatase_core_sf"/>
</dbReference>
<dbReference type="InterPro" id="IPR011006">
    <property type="entry name" value="CheY-like_superfamily"/>
</dbReference>
<proteinExistence type="predicted"/>
<dbReference type="GO" id="GO:0000160">
    <property type="term" value="P:phosphorelay signal transduction system"/>
    <property type="evidence" value="ECO:0007669"/>
    <property type="project" value="InterPro"/>
</dbReference>
<dbReference type="EMBL" id="CP003156">
    <property type="protein sequence ID" value="AEV32814.1"/>
    <property type="molecule type" value="Genomic_DNA"/>
</dbReference>
<keyword evidence="4" id="KW-0238">DNA-binding</keyword>
<sequence length="517" mass="60294">MDNIQILWVDDEIDLLKPHIMFLEDKGYSVDKINNGAEALEMVDEKRYDLIFLDENMPGMDGLETLKRLKSKNNSIPVIMITKSEEEAIMEDAIGSQISDYLIKPVNPKQILLSIKKNLDTRRLVSEKTTSNYQQEFRQIAMDMSMVNDFEGWEDLYKRLIFWELELDQLEDEGLNEILLTQKKEANSQFFKFISKNYEDWLHNGEDAPVMSHTLFKKWVNPSIKANDKTCLIVIDNLRYDQWKVIKPIIEQYYVTDEEKSFYSILPTATQYARNAIFSGLMPLEIKKRFGDKWVDDNDEEGKNNYEEDFLLDQMKRLGHGDMKVGYKKITNHNAGKKLVDNISNMLVNPFNVVVYNFVDMLSHAKTDMKVIKELADNDKAYRSLTKSWFQNSPLLDMIKILADKKVKLIITTDHGTINVDDPTKLVGDKSVNTNLRYKVGRGMSYQFKDVYEVKNPEDIYLPKPNINSTFVFAKESLFFAYPNNFNHYVKYYSNTYQHGGLSLEEMIVPFVTLTPR</sequence>
<dbReference type="STRING" id="926562.Oweho_1834"/>
<dbReference type="PATRIC" id="fig|926562.3.peg.1838"/>
<dbReference type="SMART" id="SM00448">
    <property type="entry name" value="REC"/>
    <property type="match status" value="1"/>
</dbReference>
<evidence type="ECO:0000259" key="3">
    <source>
        <dbReference type="PROSITE" id="PS50110"/>
    </source>
</evidence>
<evidence type="ECO:0000313" key="5">
    <source>
        <dbReference type="Proteomes" id="UP000005631"/>
    </source>
</evidence>
<evidence type="ECO:0000313" key="4">
    <source>
        <dbReference type="EMBL" id="AEV32814.1"/>
    </source>
</evidence>
<keyword evidence="5" id="KW-1185">Reference proteome</keyword>
<reference evidence="4 5" key="1">
    <citation type="journal article" date="2012" name="Stand. Genomic Sci.">
        <title>Genome sequence of the orange-pigmented seawater bacterium Owenweeksia hongkongensis type strain (UST20020801(T)).</title>
        <authorList>
            <person name="Riedel T."/>
            <person name="Held B."/>
            <person name="Nolan M."/>
            <person name="Lucas S."/>
            <person name="Lapidus A."/>
            <person name="Tice H."/>
            <person name="Del Rio T.G."/>
            <person name="Cheng J.F."/>
            <person name="Han C."/>
            <person name="Tapia R."/>
            <person name="Goodwin L.A."/>
            <person name="Pitluck S."/>
            <person name="Liolios K."/>
            <person name="Mavromatis K."/>
            <person name="Pagani I."/>
            <person name="Ivanova N."/>
            <person name="Mikhailova N."/>
            <person name="Pati A."/>
            <person name="Chen A."/>
            <person name="Palaniappan K."/>
            <person name="Rohde M."/>
            <person name="Tindall B.J."/>
            <person name="Detter J.C."/>
            <person name="Goker M."/>
            <person name="Woyke T."/>
            <person name="Bristow J."/>
            <person name="Eisen J.A."/>
            <person name="Markowitz V."/>
            <person name="Hugenholtz P."/>
            <person name="Klenk H.P."/>
            <person name="Kyrpides N.C."/>
        </authorList>
    </citation>
    <scope>NUCLEOTIDE SEQUENCE</scope>
    <source>
        <strain evidence="5">DSM 17368 / JCM 12287 / NRRL B-23963</strain>
    </source>
</reference>
<dbReference type="Pfam" id="PF08665">
    <property type="entry name" value="PglZ"/>
    <property type="match status" value="1"/>
</dbReference>